<dbReference type="Pfam" id="PF00583">
    <property type="entry name" value="Acetyltransf_1"/>
    <property type="match status" value="1"/>
</dbReference>
<dbReference type="InterPro" id="IPR016181">
    <property type="entry name" value="Acyl_CoA_acyltransferase"/>
</dbReference>
<dbReference type="AlphaFoldDB" id="B4D7Z6"/>
<protein>
    <submittedName>
        <fullName evidence="4">GCN5-related N-acetyltransferase</fullName>
    </submittedName>
</protein>
<name>B4D7Z6_9BACT</name>
<dbReference type="SUPFAM" id="SSF55729">
    <property type="entry name" value="Acyl-CoA N-acyltransferases (Nat)"/>
    <property type="match status" value="1"/>
</dbReference>
<reference evidence="4 5" key="1">
    <citation type="journal article" date="2011" name="J. Bacteriol.">
        <title>Genome sequence of Chthoniobacter flavus Ellin428, an aerobic heterotrophic soil bacterium.</title>
        <authorList>
            <person name="Kant R."/>
            <person name="van Passel M.W."/>
            <person name="Palva A."/>
            <person name="Lucas S."/>
            <person name="Lapidus A."/>
            <person name="Glavina Del Rio T."/>
            <person name="Dalin E."/>
            <person name="Tice H."/>
            <person name="Bruce D."/>
            <person name="Goodwin L."/>
            <person name="Pitluck S."/>
            <person name="Larimer F.W."/>
            <person name="Land M.L."/>
            <person name="Hauser L."/>
            <person name="Sangwan P."/>
            <person name="de Vos W.M."/>
            <person name="Janssen P.H."/>
            <person name="Smidt H."/>
        </authorList>
    </citation>
    <scope>NUCLEOTIDE SEQUENCE [LARGE SCALE GENOMIC DNA]</scope>
    <source>
        <strain evidence="4 5">Ellin428</strain>
    </source>
</reference>
<dbReference type="GO" id="GO:0016747">
    <property type="term" value="F:acyltransferase activity, transferring groups other than amino-acyl groups"/>
    <property type="evidence" value="ECO:0007669"/>
    <property type="project" value="InterPro"/>
</dbReference>
<sequence>MPSLARPVASLAIRSASEAEIPALRALAEKIWRESYVELLTPGQIDYMLAWMYAPETIARELREGVIWEIAWLDSEMIGFHSCTFEPEPRRLKLNKLYLLPEQQGLGFGQQLLERVHALAAERGAGAVWLQVNKQNARALRAYERAGYAVERSTVFDIGGGYVMDDFILTRAISLP</sequence>
<evidence type="ECO:0000259" key="3">
    <source>
        <dbReference type="PROSITE" id="PS51186"/>
    </source>
</evidence>
<dbReference type="Gene3D" id="3.40.630.30">
    <property type="match status" value="1"/>
</dbReference>
<accession>B4D7Z6</accession>
<dbReference type="InterPro" id="IPR000182">
    <property type="entry name" value="GNAT_dom"/>
</dbReference>
<dbReference type="PANTHER" id="PTHR43877">
    <property type="entry name" value="AMINOALKYLPHOSPHONATE N-ACETYLTRANSFERASE-RELATED-RELATED"/>
    <property type="match status" value="1"/>
</dbReference>
<keyword evidence="2" id="KW-0012">Acyltransferase</keyword>
<evidence type="ECO:0000313" key="5">
    <source>
        <dbReference type="Proteomes" id="UP000005824"/>
    </source>
</evidence>
<dbReference type="InterPro" id="IPR050832">
    <property type="entry name" value="Bact_Acetyltransf"/>
</dbReference>
<dbReference type="RefSeq" id="WP_006982357.1">
    <property type="nucleotide sequence ID" value="NZ_ABVL01000019.1"/>
</dbReference>
<comment type="caution">
    <text evidence="4">The sequence shown here is derived from an EMBL/GenBank/DDBJ whole genome shotgun (WGS) entry which is preliminary data.</text>
</comment>
<dbReference type="InParanoid" id="B4D7Z6"/>
<dbReference type="PROSITE" id="PS51186">
    <property type="entry name" value="GNAT"/>
    <property type="match status" value="1"/>
</dbReference>
<keyword evidence="5" id="KW-1185">Reference proteome</keyword>
<dbReference type="EMBL" id="ABVL01000019">
    <property type="protein sequence ID" value="EDY17519.1"/>
    <property type="molecule type" value="Genomic_DNA"/>
</dbReference>
<feature type="domain" description="N-acetyltransferase" evidence="3">
    <location>
        <begin position="11"/>
        <end position="169"/>
    </location>
</feature>
<gene>
    <name evidence="4" type="ORF">CfE428DRAFT_5036</name>
</gene>
<dbReference type="STRING" id="497964.CfE428DRAFT_5036"/>
<dbReference type="eggNOG" id="COG0456">
    <property type="taxonomic scope" value="Bacteria"/>
</dbReference>
<dbReference type="CDD" id="cd04301">
    <property type="entry name" value="NAT_SF"/>
    <property type="match status" value="1"/>
</dbReference>
<proteinExistence type="predicted"/>
<organism evidence="4 5">
    <name type="scientific">Chthoniobacter flavus Ellin428</name>
    <dbReference type="NCBI Taxonomy" id="497964"/>
    <lineage>
        <taxon>Bacteria</taxon>
        <taxon>Pseudomonadati</taxon>
        <taxon>Verrucomicrobiota</taxon>
        <taxon>Spartobacteria</taxon>
        <taxon>Chthoniobacterales</taxon>
        <taxon>Chthoniobacteraceae</taxon>
        <taxon>Chthoniobacter</taxon>
    </lineage>
</organism>
<evidence type="ECO:0000256" key="1">
    <source>
        <dbReference type="ARBA" id="ARBA00022679"/>
    </source>
</evidence>
<evidence type="ECO:0000313" key="4">
    <source>
        <dbReference type="EMBL" id="EDY17519.1"/>
    </source>
</evidence>
<dbReference type="Proteomes" id="UP000005824">
    <property type="component" value="Unassembled WGS sequence"/>
</dbReference>
<keyword evidence="1 4" id="KW-0808">Transferase</keyword>
<evidence type="ECO:0000256" key="2">
    <source>
        <dbReference type="ARBA" id="ARBA00023315"/>
    </source>
</evidence>